<dbReference type="Proteomes" id="UP001055072">
    <property type="component" value="Unassembled WGS sequence"/>
</dbReference>
<proteinExistence type="predicted"/>
<gene>
    <name evidence="1" type="ORF">BDY19DRAFT_991317</name>
</gene>
<keyword evidence="2" id="KW-1185">Reference proteome</keyword>
<comment type="caution">
    <text evidence="1">The sequence shown here is derived from an EMBL/GenBank/DDBJ whole genome shotgun (WGS) entry which is preliminary data.</text>
</comment>
<organism evidence="1 2">
    <name type="scientific">Irpex rosettiformis</name>
    <dbReference type="NCBI Taxonomy" id="378272"/>
    <lineage>
        <taxon>Eukaryota</taxon>
        <taxon>Fungi</taxon>
        <taxon>Dikarya</taxon>
        <taxon>Basidiomycota</taxon>
        <taxon>Agaricomycotina</taxon>
        <taxon>Agaricomycetes</taxon>
        <taxon>Polyporales</taxon>
        <taxon>Irpicaceae</taxon>
        <taxon>Irpex</taxon>
    </lineage>
</organism>
<dbReference type="EMBL" id="MU274905">
    <property type="protein sequence ID" value="KAI0091631.1"/>
    <property type="molecule type" value="Genomic_DNA"/>
</dbReference>
<reference evidence="1" key="1">
    <citation type="journal article" date="2021" name="Environ. Microbiol.">
        <title>Gene family expansions and transcriptome signatures uncover fungal adaptations to wood decay.</title>
        <authorList>
            <person name="Hage H."/>
            <person name="Miyauchi S."/>
            <person name="Viragh M."/>
            <person name="Drula E."/>
            <person name="Min B."/>
            <person name="Chaduli D."/>
            <person name="Navarro D."/>
            <person name="Favel A."/>
            <person name="Norest M."/>
            <person name="Lesage-Meessen L."/>
            <person name="Balint B."/>
            <person name="Merenyi Z."/>
            <person name="de Eugenio L."/>
            <person name="Morin E."/>
            <person name="Martinez A.T."/>
            <person name="Baldrian P."/>
            <person name="Stursova M."/>
            <person name="Martinez M.J."/>
            <person name="Novotny C."/>
            <person name="Magnuson J.K."/>
            <person name="Spatafora J.W."/>
            <person name="Maurice S."/>
            <person name="Pangilinan J."/>
            <person name="Andreopoulos W."/>
            <person name="LaButti K."/>
            <person name="Hundley H."/>
            <person name="Na H."/>
            <person name="Kuo A."/>
            <person name="Barry K."/>
            <person name="Lipzen A."/>
            <person name="Henrissat B."/>
            <person name="Riley R."/>
            <person name="Ahrendt S."/>
            <person name="Nagy L.G."/>
            <person name="Grigoriev I.V."/>
            <person name="Martin F."/>
            <person name="Rosso M.N."/>
        </authorList>
    </citation>
    <scope>NUCLEOTIDE SEQUENCE</scope>
    <source>
        <strain evidence="1">CBS 384.51</strain>
    </source>
</reference>
<protein>
    <submittedName>
        <fullName evidence="1">Uncharacterized protein</fullName>
    </submittedName>
</protein>
<accession>A0ACB8UBS4</accession>
<sequence>MSSTRPVSLKHPDQIFTISTSLSLPLTRSALHPACSNQTSLGLEPLLLRWKECQPDDRSLSRVLRNLQQTLRSVHKRKILWPVNEAHLSSLEPKEYLKALLQPVASIFNQLHGDGVPMLYHEARLFNFSLAVLCGATFAANDFHRWSLTPPIVLTLPDAIFDSQGNPSPLVLSALSRAIKCTPLVPSLIVSDFKNIAVFRPANYPCPEPVFEKVSTSQSVLALRVLATAYLNDALLSDVFIKVPSPDFEVDEDLILPAGPPINPEQPLEPDEELFKTHQRHSDFDAATLVVAKPEDVIKALTGDVVPMLADPKPVYPFDWSELPMETVEHVKQMQRESPLASGGLDDALKKSKTFQLKVDGVIAEGSERGICTLYKCRITAIDGKPVSSSTSLCLKLFDDRFQKIQPPTEEEEESNDEDEVIPLARYFDPVVVADTYALNEAFAYDKLQPVQGSVVPWFYGAHKFTIPNGMYLYGLLMEYIEGSALDSDFVQGLDEGRQIDVIKCCRHAARILDVADINQRDWHNGQILVSSHTTSHLDDAVLIDFASTT</sequence>
<name>A0ACB8UBS4_9APHY</name>
<evidence type="ECO:0000313" key="1">
    <source>
        <dbReference type="EMBL" id="KAI0091631.1"/>
    </source>
</evidence>
<evidence type="ECO:0000313" key="2">
    <source>
        <dbReference type="Proteomes" id="UP001055072"/>
    </source>
</evidence>